<keyword evidence="2" id="KW-0472">Membrane</keyword>
<feature type="region of interest" description="Disordered" evidence="1">
    <location>
        <begin position="36"/>
        <end position="59"/>
    </location>
</feature>
<gene>
    <name evidence="4" type="primary">LOC108733478</name>
</gene>
<organism evidence="3 4">
    <name type="scientific">Agrilus planipennis</name>
    <name type="common">Emerald ash borer</name>
    <name type="synonym">Agrilus marcopoli</name>
    <dbReference type="NCBI Taxonomy" id="224129"/>
    <lineage>
        <taxon>Eukaryota</taxon>
        <taxon>Metazoa</taxon>
        <taxon>Ecdysozoa</taxon>
        <taxon>Arthropoda</taxon>
        <taxon>Hexapoda</taxon>
        <taxon>Insecta</taxon>
        <taxon>Pterygota</taxon>
        <taxon>Neoptera</taxon>
        <taxon>Endopterygota</taxon>
        <taxon>Coleoptera</taxon>
        <taxon>Polyphaga</taxon>
        <taxon>Elateriformia</taxon>
        <taxon>Buprestoidea</taxon>
        <taxon>Buprestidae</taxon>
        <taxon>Agrilinae</taxon>
        <taxon>Agrilus</taxon>
    </lineage>
</organism>
<keyword evidence="2" id="KW-1133">Transmembrane helix</keyword>
<evidence type="ECO:0000256" key="2">
    <source>
        <dbReference type="SAM" id="Phobius"/>
    </source>
</evidence>
<feature type="transmembrane region" description="Helical" evidence="2">
    <location>
        <begin position="6"/>
        <end position="26"/>
    </location>
</feature>
<keyword evidence="2" id="KW-0812">Transmembrane</keyword>
<dbReference type="RefSeq" id="XP_018320157.1">
    <property type="nucleotide sequence ID" value="XM_018464655.1"/>
</dbReference>
<dbReference type="InParanoid" id="A0A1W4WI77"/>
<name>A0A1W4WI77_AGRPL</name>
<keyword evidence="3" id="KW-1185">Reference proteome</keyword>
<dbReference type="AlphaFoldDB" id="A0A1W4WI77"/>
<evidence type="ECO:0000313" key="3">
    <source>
        <dbReference type="Proteomes" id="UP000192223"/>
    </source>
</evidence>
<protein>
    <submittedName>
        <fullName evidence="4">Uncharacterized protein LOC108733478</fullName>
    </submittedName>
</protein>
<accession>A0A1W4WI77</accession>
<evidence type="ECO:0000313" key="4">
    <source>
        <dbReference type="RefSeq" id="XP_018320157.1"/>
    </source>
</evidence>
<dbReference type="KEGG" id="apln:108733478"/>
<dbReference type="GeneID" id="108733478"/>
<feature type="compositionally biased region" description="Basic and acidic residues" evidence="1">
    <location>
        <begin position="44"/>
        <end position="59"/>
    </location>
</feature>
<reference evidence="4" key="1">
    <citation type="submission" date="2025-08" db="UniProtKB">
        <authorList>
            <consortium name="RefSeq"/>
        </authorList>
    </citation>
    <scope>IDENTIFICATION</scope>
    <source>
        <tissue evidence="4">Entire body</tissue>
    </source>
</reference>
<evidence type="ECO:0000256" key="1">
    <source>
        <dbReference type="SAM" id="MobiDB-lite"/>
    </source>
</evidence>
<dbReference type="Proteomes" id="UP000192223">
    <property type="component" value="Unplaced"/>
</dbReference>
<proteinExistence type="predicted"/>
<sequence length="284" mass="33362">MVLSGVGEVTILICACLFIFTAPILLHAKKKPHKMEMTTTTEPPPEHHDHYHDYEDFPHDSYKPPDRRYISYNKPSYHDRGSSFYDIRKDSYYKALVNSYNSAYKNLYQNVYESVNHQDKHDRFRRGASKNADYSSGEVLKESVEVPTHEMPLDELHLLETALNATHELRPKNKISKKKKQIYLKNIMNTRRKRSLNNVIKNTRDGSERQKPKYKRNSLSDGFSKIIKKRLKRTAADTDADSRKSENGFFSMITLPEKDNEYNDENMEVEQTTRRHRLVVPLMF</sequence>